<evidence type="ECO:0000313" key="3">
    <source>
        <dbReference type="Proteomes" id="UP001153269"/>
    </source>
</evidence>
<evidence type="ECO:0000256" key="1">
    <source>
        <dbReference type="SAM" id="MobiDB-lite"/>
    </source>
</evidence>
<protein>
    <submittedName>
        <fullName evidence="2">Uncharacterized protein</fullName>
    </submittedName>
</protein>
<keyword evidence="3" id="KW-1185">Reference proteome</keyword>
<dbReference type="AlphaFoldDB" id="A0A9N7VU14"/>
<dbReference type="EMBL" id="CADEAL010004267">
    <property type="protein sequence ID" value="CAB1455690.1"/>
    <property type="molecule type" value="Genomic_DNA"/>
</dbReference>
<dbReference type="Proteomes" id="UP001153269">
    <property type="component" value="Unassembled WGS sequence"/>
</dbReference>
<comment type="caution">
    <text evidence="2">The sequence shown here is derived from an EMBL/GenBank/DDBJ whole genome shotgun (WGS) entry which is preliminary data.</text>
</comment>
<feature type="region of interest" description="Disordered" evidence="1">
    <location>
        <begin position="215"/>
        <end position="257"/>
    </location>
</feature>
<gene>
    <name evidence="2" type="ORF">PLEPLA_LOCUS43471</name>
</gene>
<organism evidence="2 3">
    <name type="scientific">Pleuronectes platessa</name>
    <name type="common">European plaice</name>
    <dbReference type="NCBI Taxonomy" id="8262"/>
    <lineage>
        <taxon>Eukaryota</taxon>
        <taxon>Metazoa</taxon>
        <taxon>Chordata</taxon>
        <taxon>Craniata</taxon>
        <taxon>Vertebrata</taxon>
        <taxon>Euteleostomi</taxon>
        <taxon>Actinopterygii</taxon>
        <taxon>Neopterygii</taxon>
        <taxon>Teleostei</taxon>
        <taxon>Neoteleostei</taxon>
        <taxon>Acanthomorphata</taxon>
        <taxon>Carangaria</taxon>
        <taxon>Pleuronectiformes</taxon>
        <taxon>Pleuronectoidei</taxon>
        <taxon>Pleuronectidae</taxon>
        <taxon>Pleuronectes</taxon>
    </lineage>
</organism>
<evidence type="ECO:0000313" key="2">
    <source>
        <dbReference type="EMBL" id="CAB1455690.1"/>
    </source>
</evidence>
<feature type="compositionally biased region" description="Polar residues" evidence="1">
    <location>
        <begin position="222"/>
        <end position="232"/>
    </location>
</feature>
<sequence>MDIFSRIEPAVFMFPEFKHKQAPPLGGLPVRQTHLQPPYSSAAALQTHAREQRRESGLRAASFSRNDACGRPHAPSGAEGAAARARKTVRIGHGVVAEAGRWSAAAEQAAEGPEALTHAGLQAPGFVRPSLGSVPLLLRPLLPPETDRGGGGGVELFLSIKVSFRTGDRFAFSGGDIVKTQAERSDASTGQRLRADPVFGLEMGSLAGAVRTTPIGAHNWSRKQPPSAQPRSPRTAPLTLRNSAQEPEDRTHNDSGLFALRSDYAL</sequence>
<feature type="region of interest" description="Disordered" evidence="1">
    <location>
        <begin position="52"/>
        <end position="85"/>
    </location>
</feature>
<name>A0A9N7VU14_PLEPL</name>
<proteinExistence type="predicted"/>
<reference evidence="2" key="1">
    <citation type="submission" date="2020-03" db="EMBL/GenBank/DDBJ databases">
        <authorList>
            <person name="Weist P."/>
        </authorList>
    </citation>
    <scope>NUCLEOTIDE SEQUENCE</scope>
</reference>
<accession>A0A9N7VU14</accession>